<dbReference type="PANTHER" id="PTHR46274:SF9">
    <property type="entry name" value="PHOSPHATIDYLGLYCEROPHOSPHATE PHOSPHATASE PTPMT1"/>
    <property type="match status" value="1"/>
</dbReference>
<dbReference type="InterPro" id="IPR020422">
    <property type="entry name" value="TYR_PHOSPHATASE_DUAL_dom"/>
</dbReference>
<protein>
    <submittedName>
        <fullName evidence="4">Putative dual specificity protein phosphatase DSP8</fullName>
    </submittedName>
</protein>
<keyword evidence="2" id="KW-0904">Protein phosphatase</keyword>
<dbReference type="InterPro" id="IPR016130">
    <property type="entry name" value="Tyr_Pase_AS"/>
</dbReference>
<keyword evidence="1" id="KW-0378">Hydrolase</keyword>
<dbReference type="InterPro" id="IPR000387">
    <property type="entry name" value="Tyr_Pase_dom"/>
</dbReference>
<organism evidence="4 5">
    <name type="scientific">Vitis vinifera</name>
    <name type="common">Grape</name>
    <dbReference type="NCBI Taxonomy" id="29760"/>
    <lineage>
        <taxon>Eukaryota</taxon>
        <taxon>Viridiplantae</taxon>
        <taxon>Streptophyta</taxon>
        <taxon>Embryophyta</taxon>
        <taxon>Tracheophyta</taxon>
        <taxon>Spermatophyta</taxon>
        <taxon>Magnoliopsida</taxon>
        <taxon>eudicotyledons</taxon>
        <taxon>Gunneridae</taxon>
        <taxon>Pentapetalae</taxon>
        <taxon>rosids</taxon>
        <taxon>Vitales</taxon>
        <taxon>Vitaceae</taxon>
        <taxon>Viteae</taxon>
        <taxon>Vitis</taxon>
    </lineage>
</organism>
<dbReference type="Gene3D" id="3.90.190.10">
    <property type="entry name" value="Protein tyrosine phosphatase superfamily"/>
    <property type="match status" value="2"/>
</dbReference>
<proteinExistence type="predicted"/>
<reference evidence="4 5" key="1">
    <citation type="journal article" date="2018" name="PLoS Genet.">
        <title>Population sequencing reveals clonal diversity and ancestral inbreeding in the grapevine cultivar Chardonnay.</title>
        <authorList>
            <person name="Roach M.J."/>
            <person name="Johnson D.L."/>
            <person name="Bohlmann J."/>
            <person name="van Vuuren H.J."/>
            <person name="Jones S.J."/>
            <person name="Pretorius I.S."/>
            <person name="Schmidt S.A."/>
            <person name="Borneman A.R."/>
        </authorList>
    </citation>
    <scope>NUCLEOTIDE SEQUENCE [LARGE SCALE GENOMIC DNA]</scope>
    <source>
        <strain evidence="5">cv. Chardonnay</strain>
        <tissue evidence="4">Leaf</tissue>
    </source>
</reference>
<evidence type="ECO:0000313" key="4">
    <source>
        <dbReference type="EMBL" id="RVX15549.1"/>
    </source>
</evidence>
<dbReference type="GO" id="GO:0004721">
    <property type="term" value="F:phosphoprotein phosphatase activity"/>
    <property type="evidence" value="ECO:0007669"/>
    <property type="project" value="UniProtKB-KW"/>
</dbReference>
<dbReference type="SMART" id="SM00195">
    <property type="entry name" value="DSPc"/>
    <property type="match status" value="1"/>
</dbReference>
<dbReference type="SUPFAM" id="SSF52799">
    <property type="entry name" value="(Phosphotyrosine protein) phosphatases II"/>
    <property type="match status" value="1"/>
</dbReference>
<dbReference type="InterPro" id="IPR029021">
    <property type="entry name" value="Prot-tyrosine_phosphatase-like"/>
</dbReference>
<dbReference type="AlphaFoldDB" id="A0A438K2W6"/>
<evidence type="ECO:0000259" key="3">
    <source>
        <dbReference type="PROSITE" id="PS50056"/>
    </source>
</evidence>
<dbReference type="PROSITE" id="PS50056">
    <property type="entry name" value="TYR_PHOSPHATASE_2"/>
    <property type="match status" value="1"/>
</dbReference>
<dbReference type="PROSITE" id="PS00383">
    <property type="entry name" value="TYR_PHOSPHATASE_1"/>
    <property type="match status" value="1"/>
</dbReference>
<evidence type="ECO:0000313" key="5">
    <source>
        <dbReference type="Proteomes" id="UP000288805"/>
    </source>
</evidence>
<accession>A0A438K2W6</accession>
<dbReference type="Proteomes" id="UP000288805">
    <property type="component" value="Unassembled WGS sequence"/>
</dbReference>
<dbReference type="Pfam" id="PF00782">
    <property type="entry name" value="DSPc"/>
    <property type="match status" value="1"/>
</dbReference>
<evidence type="ECO:0000256" key="2">
    <source>
        <dbReference type="ARBA" id="ARBA00022912"/>
    </source>
</evidence>
<gene>
    <name evidence="4" type="primary">DSP8_2</name>
    <name evidence="4" type="ORF">CK203_009191</name>
</gene>
<dbReference type="EMBL" id="QGNW01000018">
    <property type="protein sequence ID" value="RVX15549.1"/>
    <property type="molecule type" value="Genomic_DNA"/>
</dbReference>
<name>A0A438K2W6_VITVI</name>
<evidence type="ECO:0000256" key="1">
    <source>
        <dbReference type="ARBA" id="ARBA00022801"/>
    </source>
</evidence>
<sequence>MYIEELKGGEVDCGREEEQLSGSGAFRVGFVAEDARRALVGAGARALFYPTLLYNVLRNKVQAEFRWWDRVDEFVLLGAVPFPSDVSRLKELGVGGVVTLNEPYETLVPTSLYHVSASIIESSYFFAACLYSSLFSVNASGSLAQCGLAQRRDTGKEPKWPNMGGQGQDDWLMVFWVFALEALLKRYKAHDIDHLVIPTRDYLFAPSLTDIRQAVDFIHSTLYTLMEACDNFDFYSTSQLASKKHGTKDQGAILWWVCISKLPKSSEAIGVPKLLILQTSILPCCFWEPSLFNFFNNHSFMSCPEENATYGRTTYVHCKAGRGRSTTIVICYLVQHKHMMPADAYDYLKSIRPRVLLASSQWQAVQEYYYLNVKKTGVCGYMTNLVMKPPVLSAAEDLVAFDDDTIVVVTESDLDGYDPCLESGAVGSEIWADLSVVYRFRVAGQAALARISCLWLRYHANQRISGERLVRPDHLGGLTVDIQVY</sequence>
<feature type="domain" description="Tyrosine specific protein phosphatases" evidence="3">
    <location>
        <begin position="298"/>
        <end position="363"/>
    </location>
</feature>
<comment type="caution">
    <text evidence="4">The sequence shown here is derived from an EMBL/GenBank/DDBJ whole genome shotgun (WGS) entry which is preliminary data.</text>
</comment>
<dbReference type="PANTHER" id="PTHR46274">
    <property type="entry name" value="PHOSPHATIDYLINOSITOL PHOSPHATASE"/>
    <property type="match status" value="1"/>
</dbReference>
<dbReference type="InterPro" id="IPR000340">
    <property type="entry name" value="Dual-sp_phosphatase_cat-dom"/>
</dbReference>